<accession>A0A0N4XZJ1</accession>
<feature type="region of interest" description="Disordered" evidence="1">
    <location>
        <begin position="38"/>
        <end position="89"/>
    </location>
</feature>
<dbReference type="WBParaSite" id="NBR_0000860501-mRNA-1">
    <property type="protein sequence ID" value="NBR_0000860501-mRNA-1"/>
    <property type="gene ID" value="NBR_0000860501"/>
</dbReference>
<evidence type="ECO:0000256" key="1">
    <source>
        <dbReference type="SAM" id="MobiDB-lite"/>
    </source>
</evidence>
<protein>
    <submittedName>
        <fullName evidence="4">DDE_Tnp_1_7 domain-containing protein</fullName>
    </submittedName>
</protein>
<reference evidence="4" key="1">
    <citation type="submission" date="2017-02" db="UniProtKB">
        <authorList>
            <consortium name="WormBaseParasite"/>
        </authorList>
    </citation>
    <scope>IDENTIFICATION</scope>
</reference>
<dbReference type="AlphaFoldDB" id="A0A0N4XZJ1"/>
<organism evidence="4">
    <name type="scientific">Nippostrongylus brasiliensis</name>
    <name type="common">Rat hookworm</name>
    <dbReference type="NCBI Taxonomy" id="27835"/>
    <lineage>
        <taxon>Eukaryota</taxon>
        <taxon>Metazoa</taxon>
        <taxon>Ecdysozoa</taxon>
        <taxon>Nematoda</taxon>
        <taxon>Chromadorea</taxon>
        <taxon>Rhabditida</taxon>
        <taxon>Rhabditina</taxon>
        <taxon>Rhabditomorpha</taxon>
        <taxon>Strongyloidea</taxon>
        <taxon>Heligmosomidae</taxon>
        <taxon>Nippostrongylus</taxon>
    </lineage>
</organism>
<reference evidence="2 3" key="2">
    <citation type="submission" date="2018-11" db="EMBL/GenBank/DDBJ databases">
        <authorList>
            <consortium name="Pathogen Informatics"/>
        </authorList>
    </citation>
    <scope>NUCLEOTIDE SEQUENCE [LARGE SCALE GENOMIC DNA]</scope>
</reference>
<keyword evidence="3" id="KW-1185">Reference proteome</keyword>
<sequence length="406" mass="45229">MRPRRQSIDSETSSDSWSVIQVFPIFVFQKNVDHVEAPSEDIVFDPSDSEQWDSDGEQGQPEDYDSDEDAVSDSLEEYDDSQETDDEQGDCEIVDEKEAMDVSGSRYYVSSEKVHQSLDMLGAKSCSTVGELLNHVWPSSRDTTRAVVLVVFVVTTATLLGNNARLTDVDSLVRSDEVFASGLQSRRNFGRTYTPLFRRRHFFNFSKTINELPPPVMRPVMKAARISISRPPKVGVRSFCVASEMSPSIITCAASRMCDTAPHRWRRCCRAVADATRTQRLPKPLPNTYNESINGLLSSGLGLSRSLVLNISVTRCQRYGPVGPPRPLPRLSAAPISISKVPKTISDVCVQPVKRRAHLNSSMTISTKVSCLPRIYSPASEMYVRYKISHLINKGEESIGGATWKL</sequence>
<name>A0A0N4XZJ1_NIPBR</name>
<evidence type="ECO:0000313" key="4">
    <source>
        <dbReference type="WBParaSite" id="NBR_0000860501-mRNA-1"/>
    </source>
</evidence>
<evidence type="ECO:0000313" key="3">
    <source>
        <dbReference type="Proteomes" id="UP000271162"/>
    </source>
</evidence>
<evidence type="ECO:0000313" key="2">
    <source>
        <dbReference type="EMBL" id="VDL72195.1"/>
    </source>
</evidence>
<proteinExistence type="predicted"/>
<dbReference type="EMBL" id="UYSL01020026">
    <property type="protein sequence ID" value="VDL72195.1"/>
    <property type="molecule type" value="Genomic_DNA"/>
</dbReference>
<dbReference type="Proteomes" id="UP000271162">
    <property type="component" value="Unassembled WGS sequence"/>
</dbReference>
<gene>
    <name evidence="2" type="ORF">NBR_LOCUS8606</name>
</gene>